<keyword evidence="6" id="KW-0472">Membrane</keyword>
<reference evidence="8 9" key="1">
    <citation type="journal article" date="2015" name="Genome Announc.">
        <title>Complete genome sequences for 35 biothreat assay-relevant bacillus species.</title>
        <authorList>
            <person name="Johnson S.L."/>
            <person name="Daligault H.E."/>
            <person name="Davenport K.W."/>
            <person name="Jaissle J."/>
            <person name="Frey K.G."/>
            <person name="Ladner J.T."/>
            <person name="Broomall S.M."/>
            <person name="Bishop-Lilly K.A."/>
            <person name="Bruce D.C."/>
            <person name="Gibbons H.S."/>
            <person name="Coyne S.R."/>
            <person name="Lo C.C."/>
            <person name="Meincke L."/>
            <person name="Munk A.C."/>
            <person name="Koroleva G.I."/>
            <person name="Rosenzweig C.N."/>
            <person name="Palacios G.F."/>
            <person name="Redden C.L."/>
            <person name="Minogue T.D."/>
            <person name="Chain P.S."/>
        </authorList>
    </citation>
    <scope>NUCLEOTIDE SEQUENCE [LARGE SCALE GENOMIC DNA]</scope>
    <source>
        <strain evidence="9">ATCC 14581 / DSM 32 / JCM 2506 / NBRC 15308 / NCIMB 9376 / NCTC 10342 / NRRL B-14308 / VKM B-512</strain>
    </source>
</reference>
<protein>
    <recommendedName>
        <fullName evidence="7">VTT domain-containing protein</fullName>
    </recommendedName>
</protein>
<evidence type="ECO:0000313" key="9">
    <source>
        <dbReference type="Proteomes" id="UP000031829"/>
    </source>
</evidence>
<evidence type="ECO:0000256" key="6">
    <source>
        <dbReference type="ARBA" id="ARBA00023136"/>
    </source>
</evidence>
<accession>A0A0B6AN10</accession>
<evidence type="ECO:0000256" key="2">
    <source>
        <dbReference type="ARBA" id="ARBA00010792"/>
    </source>
</evidence>
<dbReference type="InterPro" id="IPR051311">
    <property type="entry name" value="DedA_domain"/>
</dbReference>
<dbReference type="AlphaFoldDB" id="A0A0B6AN10"/>
<dbReference type="Pfam" id="PF09335">
    <property type="entry name" value="VTT_dom"/>
    <property type="match status" value="1"/>
</dbReference>
<dbReference type="Proteomes" id="UP000031829">
    <property type="component" value="Chromosome"/>
</dbReference>
<proteinExistence type="inferred from homology"/>
<dbReference type="RefSeq" id="WP_013081566.1">
    <property type="nucleotide sequence ID" value="NZ_BCVB01000024.1"/>
</dbReference>
<evidence type="ECO:0000256" key="3">
    <source>
        <dbReference type="ARBA" id="ARBA00022475"/>
    </source>
</evidence>
<sequence length="201" mass="22359">MLESVLLSLIEALKQLSYFGVILALTFEFVPAELVLPLVGYWVYQGDMNLYLAILAGTVGGVCGPLTLYGLGRYGGRPLVLKYGKYFLVKEKEIDAADRFFNKYGSGVAFFGRFIPGVRTAISFPCGMAKMNVWLFSIYTFVAMLPVTAIYVYLGYKLGPKWKEVGPIVSQYMQPIGIGIVVLIALFFIIKYVRNKQVGQS</sequence>
<evidence type="ECO:0000259" key="7">
    <source>
        <dbReference type="Pfam" id="PF09335"/>
    </source>
</evidence>
<dbReference type="PANTHER" id="PTHR42709:SF6">
    <property type="entry name" value="UNDECAPRENYL PHOSPHATE TRANSPORTER A"/>
    <property type="match status" value="1"/>
</dbReference>
<keyword evidence="5" id="KW-1133">Transmembrane helix</keyword>
<comment type="similarity">
    <text evidence="2">Belongs to the DedA family.</text>
</comment>
<dbReference type="PATRIC" id="fig|592022.4.peg.387"/>
<comment type="subcellular location">
    <subcellularLocation>
        <location evidence="1">Cell membrane</location>
        <topology evidence="1">Multi-pass membrane protein</topology>
    </subcellularLocation>
</comment>
<dbReference type="HOGENOM" id="CLU_044208_1_2_9"/>
<dbReference type="GeneID" id="93640815"/>
<name>A0A0B6AN10_PRIM2</name>
<dbReference type="InterPro" id="IPR032816">
    <property type="entry name" value="VTT_dom"/>
</dbReference>
<evidence type="ECO:0000256" key="4">
    <source>
        <dbReference type="ARBA" id="ARBA00022692"/>
    </source>
</evidence>
<dbReference type="PANTHER" id="PTHR42709">
    <property type="entry name" value="ALKALINE PHOSPHATASE LIKE PROTEIN"/>
    <property type="match status" value="1"/>
</dbReference>
<feature type="domain" description="VTT" evidence="7">
    <location>
        <begin position="30"/>
        <end position="156"/>
    </location>
</feature>
<organism evidence="8 9">
    <name type="scientific">Priestia megaterium (strain ATCC 14581 / DSM 32 / CCUG 1817 / JCM 2506 / NBRC 15308 / NCIMB 9376 / NCTC 10342 / NRRL B-14308 / VKM B-512 / Ford 19)</name>
    <name type="common">Bacillus megaterium</name>
    <dbReference type="NCBI Taxonomy" id="1348623"/>
    <lineage>
        <taxon>Bacteria</taxon>
        <taxon>Bacillati</taxon>
        <taxon>Bacillota</taxon>
        <taxon>Bacilli</taxon>
        <taxon>Bacillales</taxon>
        <taxon>Bacillaceae</taxon>
        <taxon>Priestia</taxon>
    </lineage>
</organism>
<dbReference type="KEGG" id="bmeg:BG04_2746"/>
<gene>
    <name evidence="8" type="ORF">BG04_2746</name>
</gene>
<evidence type="ECO:0000313" key="8">
    <source>
        <dbReference type="EMBL" id="AJI22457.1"/>
    </source>
</evidence>
<keyword evidence="4" id="KW-0812">Transmembrane</keyword>
<evidence type="ECO:0000256" key="1">
    <source>
        <dbReference type="ARBA" id="ARBA00004651"/>
    </source>
</evidence>
<evidence type="ECO:0000256" key="5">
    <source>
        <dbReference type="ARBA" id="ARBA00022989"/>
    </source>
</evidence>
<keyword evidence="3" id="KW-1003">Cell membrane</keyword>
<dbReference type="EMBL" id="CP009920">
    <property type="protein sequence ID" value="AJI22457.1"/>
    <property type="molecule type" value="Genomic_DNA"/>
</dbReference>
<dbReference type="GO" id="GO:0005886">
    <property type="term" value="C:plasma membrane"/>
    <property type="evidence" value="ECO:0007669"/>
    <property type="project" value="UniProtKB-SubCell"/>
</dbReference>